<dbReference type="RefSeq" id="WP_220681191.1">
    <property type="nucleotide sequence ID" value="NZ_CP037968.1"/>
</dbReference>
<protein>
    <submittedName>
        <fullName evidence="2">Metallophosphatase family protein</fullName>
    </submittedName>
</protein>
<evidence type="ECO:0000313" key="2">
    <source>
        <dbReference type="EMBL" id="QYZ79884.1"/>
    </source>
</evidence>
<dbReference type="CDD" id="cd00838">
    <property type="entry name" value="MPP_superfamily"/>
    <property type="match status" value="1"/>
</dbReference>
<proteinExistence type="predicted"/>
<dbReference type="Gene3D" id="3.60.21.10">
    <property type="match status" value="1"/>
</dbReference>
<accession>A0A8G1A3S4</accession>
<evidence type="ECO:0000259" key="1">
    <source>
        <dbReference type="Pfam" id="PF00149"/>
    </source>
</evidence>
<dbReference type="InterPro" id="IPR029052">
    <property type="entry name" value="Metallo-depent_PP-like"/>
</dbReference>
<feature type="domain" description="Calcineurin-like phosphoesterase" evidence="1">
    <location>
        <begin position="3"/>
        <end position="180"/>
    </location>
</feature>
<reference evidence="2" key="2">
    <citation type="submission" date="2019-03" db="EMBL/GenBank/DDBJ databases">
        <authorList>
            <person name="Chen S.-C."/>
            <person name="Wu S.-Y."/>
            <person name="Lai M.-C."/>
        </authorList>
    </citation>
    <scope>NUCLEOTIDE SEQUENCE</scope>
    <source>
        <strain evidence="2">ML15</strain>
    </source>
</reference>
<dbReference type="AlphaFoldDB" id="A0A8G1A3S4"/>
<name>A0A8G1A3S4_9EURY</name>
<dbReference type="Proteomes" id="UP000826709">
    <property type="component" value="Chromosome"/>
</dbReference>
<organism evidence="2 3">
    <name type="scientific">Methanofollis formosanus</name>
    <dbReference type="NCBI Taxonomy" id="299308"/>
    <lineage>
        <taxon>Archaea</taxon>
        <taxon>Methanobacteriati</taxon>
        <taxon>Methanobacteriota</taxon>
        <taxon>Stenosarchaea group</taxon>
        <taxon>Methanomicrobia</taxon>
        <taxon>Methanomicrobiales</taxon>
        <taxon>Methanomicrobiaceae</taxon>
        <taxon>Methanofollis</taxon>
    </lineage>
</organism>
<dbReference type="Pfam" id="PF00149">
    <property type="entry name" value="Metallophos"/>
    <property type="match status" value="1"/>
</dbReference>
<dbReference type="SUPFAM" id="SSF56300">
    <property type="entry name" value="Metallo-dependent phosphatases"/>
    <property type="match status" value="1"/>
</dbReference>
<sequence>MATLIFSDVHADAPTLLSVLALLKNPAFHAYFGEIDRAVNLGDLLGRGYTPAETLEAVEQFGQEVPLVSLIGNHDHAFLHGIPVSGSDAASMAAHRALEGSPLLEVIRDLPEEAVLEAMLFVHGGPLRLGDALTDRSFWQRLAARPGPSFAGYHYTPEMAFAELERRGLSHLCCGHQHTPLCYQKRGGAIVPRPLTFEPVPGLPLRGTAVDLDAPSILRVGACRGVHPEFAVTDFVRFWFLQRW</sequence>
<reference evidence="2" key="1">
    <citation type="journal article" date="2005" name="Int. J. Syst. Evol. Microbiol.">
        <title>Methanofollis formosanus sp. nov., isolated from a fish pond.</title>
        <authorList>
            <person name="Wu S.Y."/>
            <person name="Chen S.C."/>
            <person name="Lai M.C."/>
        </authorList>
    </citation>
    <scope>NUCLEOTIDE SEQUENCE</scope>
    <source>
        <strain evidence="2">ML15</strain>
    </source>
</reference>
<dbReference type="EMBL" id="CP037968">
    <property type="protein sequence ID" value="QYZ79884.1"/>
    <property type="molecule type" value="Genomic_DNA"/>
</dbReference>
<dbReference type="OrthoDB" id="9937at2157"/>
<dbReference type="InterPro" id="IPR004843">
    <property type="entry name" value="Calcineurin-like_PHP"/>
</dbReference>
<dbReference type="KEGG" id="mfk:E2N92_10845"/>
<dbReference type="GO" id="GO:0016787">
    <property type="term" value="F:hydrolase activity"/>
    <property type="evidence" value="ECO:0007669"/>
    <property type="project" value="InterPro"/>
</dbReference>
<gene>
    <name evidence="2" type="ORF">E2N92_10845</name>
</gene>
<evidence type="ECO:0000313" key="3">
    <source>
        <dbReference type="Proteomes" id="UP000826709"/>
    </source>
</evidence>
<keyword evidence="3" id="KW-1185">Reference proteome</keyword>